<sequence>MTNANLSLEARFHAGQIDTDTAIALLAHSPAVQAALRQFWPEDVTPKMATGALREMLHYGRMLQALIHGLNRAAGWWSDLETGEPKERNDGELCMLIVTEISEGFEGVRKNLTDDKLGHRKMFEVELGDAMIRELDVGGGRGFDLFAALFEKLAYNQCRSDHKREARLAPNGKKI</sequence>
<dbReference type="EMBL" id="FOLS01000016">
    <property type="protein sequence ID" value="SFD07206.1"/>
    <property type="molecule type" value="Genomic_DNA"/>
</dbReference>
<dbReference type="Gene3D" id="1.10.287.1080">
    <property type="entry name" value="MazG-like"/>
    <property type="match status" value="1"/>
</dbReference>
<evidence type="ECO:0000313" key="2">
    <source>
        <dbReference type="Proteomes" id="UP000183385"/>
    </source>
</evidence>
<dbReference type="AlphaFoldDB" id="A0AAQ1HNY1"/>
<dbReference type="CDD" id="cd11542">
    <property type="entry name" value="NTP-PPase_u5"/>
    <property type="match status" value="1"/>
</dbReference>
<evidence type="ECO:0000313" key="1">
    <source>
        <dbReference type="EMBL" id="SFD07206.1"/>
    </source>
</evidence>
<dbReference type="Proteomes" id="UP000183385">
    <property type="component" value="Unassembled WGS sequence"/>
</dbReference>
<name>A0AAQ1HNY1_9PSED</name>
<comment type="caution">
    <text evidence="1">The sequence shown here is derived from an EMBL/GenBank/DDBJ whole genome shotgun (WGS) entry which is preliminary data.</text>
</comment>
<organism evidence="1 2">
    <name type="scientific">Pseudomonas citronellolis</name>
    <dbReference type="NCBI Taxonomy" id="53408"/>
    <lineage>
        <taxon>Bacteria</taxon>
        <taxon>Pseudomonadati</taxon>
        <taxon>Pseudomonadota</taxon>
        <taxon>Gammaproteobacteria</taxon>
        <taxon>Pseudomonadales</taxon>
        <taxon>Pseudomonadaceae</taxon>
        <taxon>Pseudomonas</taxon>
    </lineage>
</organism>
<dbReference type="RefSeq" id="WP_245322929.1">
    <property type="nucleotide sequence ID" value="NZ_FOLS01000016.1"/>
</dbReference>
<dbReference type="SUPFAM" id="SSF101386">
    <property type="entry name" value="all-alpha NTP pyrophosphatases"/>
    <property type="match status" value="1"/>
</dbReference>
<proteinExistence type="predicted"/>
<protein>
    <submittedName>
        <fullName evidence="1">Uncharacterized protein</fullName>
    </submittedName>
</protein>
<gene>
    <name evidence="1" type="ORF">SAMN05216577_1165</name>
</gene>
<accession>A0AAQ1HNY1</accession>
<reference evidence="1 2" key="1">
    <citation type="submission" date="2016-10" db="EMBL/GenBank/DDBJ databases">
        <authorList>
            <person name="Varghese N."/>
            <person name="Submissions S."/>
        </authorList>
    </citation>
    <scope>NUCLEOTIDE SEQUENCE [LARGE SCALE GENOMIC DNA]</scope>
    <source>
        <strain evidence="1 2">LMG 18378</strain>
    </source>
</reference>
<keyword evidence="2" id="KW-1185">Reference proteome</keyword>